<protein>
    <submittedName>
        <fullName evidence="2">DUF3886 domain-containing protein</fullName>
    </submittedName>
</protein>
<reference evidence="2 3" key="1">
    <citation type="submission" date="2019-01" db="EMBL/GenBank/DDBJ databases">
        <title>Genome sequence of Bacillus glycinifermentans SRCM103574.</title>
        <authorList>
            <person name="Kong H.-J."/>
            <person name="Jeong S.-Y."/>
            <person name="Jeong D.-Y."/>
        </authorList>
    </citation>
    <scope>NUCLEOTIDE SEQUENCE [LARGE SCALE GENOMIC DNA]</scope>
    <source>
        <strain evidence="2 3">SRCM103574</strain>
    </source>
</reference>
<feature type="compositionally biased region" description="Basic and acidic residues" evidence="1">
    <location>
        <begin position="7"/>
        <end position="24"/>
    </location>
</feature>
<evidence type="ECO:0000256" key="1">
    <source>
        <dbReference type="SAM" id="MobiDB-lite"/>
    </source>
</evidence>
<organism evidence="2 3">
    <name type="scientific">Bacillus glycinifermentans</name>
    <dbReference type="NCBI Taxonomy" id="1664069"/>
    <lineage>
        <taxon>Bacteria</taxon>
        <taxon>Bacillati</taxon>
        <taxon>Bacillota</taxon>
        <taxon>Bacilli</taxon>
        <taxon>Bacillales</taxon>
        <taxon>Bacillaceae</taxon>
        <taxon>Bacillus</taxon>
    </lineage>
</organism>
<sequence length="76" mass="9204">MGKKKHETSDKQQLKDALADDLKQKLQQMKTELKEEGEKRQASERERLIKQRKEKEKNKSFEELLNESALDWRQYK</sequence>
<dbReference type="Pfam" id="PF13025">
    <property type="entry name" value="DUF3886"/>
    <property type="match status" value="1"/>
</dbReference>
<evidence type="ECO:0000313" key="3">
    <source>
        <dbReference type="Proteomes" id="UP000288675"/>
    </source>
</evidence>
<dbReference type="KEGG" id="bgy:BGLY_2785"/>
<dbReference type="AlphaFoldDB" id="A0AAJ3YZD2"/>
<feature type="compositionally biased region" description="Basic and acidic residues" evidence="1">
    <location>
        <begin position="31"/>
        <end position="62"/>
    </location>
</feature>
<name>A0AAJ3YZD2_9BACI</name>
<dbReference type="InterPro" id="IPR024980">
    <property type="entry name" value="DUF3886"/>
</dbReference>
<evidence type="ECO:0000313" key="2">
    <source>
        <dbReference type="EMBL" id="QAT65918.1"/>
    </source>
</evidence>
<dbReference type="EMBL" id="CP035232">
    <property type="protein sequence ID" value="QAT65918.1"/>
    <property type="molecule type" value="Genomic_DNA"/>
</dbReference>
<proteinExistence type="predicted"/>
<gene>
    <name evidence="2" type="ORF">EQZ20_14075</name>
</gene>
<accession>A0AAJ3YZD2</accession>
<feature type="region of interest" description="Disordered" evidence="1">
    <location>
        <begin position="1"/>
        <end position="62"/>
    </location>
</feature>
<dbReference type="Proteomes" id="UP000288675">
    <property type="component" value="Chromosome"/>
</dbReference>